<evidence type="ECO:0000256" key="1">
    <source>
        <dbReference type="SAM" id="MobiDB-lite"/>
    </source>
</evidence>
<organism evidence="2 3">
    <name type="scientific">Daphnia pulex</name>
    <name type="common">Water flea</name>
    <dbReference type="NCBI Taxonomy" id="6669"/>
    <lineage>
        <taxon>Eukaryota</taxon>
        <taxon>Metazoa</taxon>
        <taxon>Ecdysozoa</taxon>
        <taxon>Arthropoda</taxon>
        <taxon>Crustacea</taxon>
        <taxon>Branchiopoda</taxon>
        <taxon>Diplostraca</taxon>
        <taxon>Cladocera</taxon>
        <taxon>Anomopoda</taxon>
        <taxon>Daphniidae</taxon>
        <taxon>Daphnia</taxon>
    </lineage>
</organism>
<protein>
    <submittedName>
        <fullName evidence="2">Uncharacterized protein</fullName>
    </submittedName>
</protein>
<feature type="region of interest" description="Disordered" evidence="1">
    <location>
        <begin position="37"/>
        <end position="89"/>
    </location>
</feature>
<dbReference type="EMBL" id="GL732547">
    <property type="protein sequence ID" value="EFX80545.1"/>
    <property type="molecule type" value="Genomic_DNA"/>
</dbReference>
<dbReference type="PANTHER" id="PTHR34261:SF1">
    <property type="entry name" value="TUBULIN POLYMERIZATION-PROMOTING PROTEIN"/>
    <property type="match status" value="1"/>
</dbReference>
<dbReference type="HOGENOM" id="CLU_1171666_0_0_1"/>
<dbReference type="PhylomeDB" id="E9GJ52"/>
<reference evidence="2 3" key="1">
    <citation type="journal article" date="2011" name="Science">
        <title>The ecoresponsive genome of Daphnia pulex.</title>
        <authorList>
            <person name="Colbourne J.K."/>
            <person name="Pfrender M.E."/>
            <person name="Gilbert D."/>
            <person name="Thomas W.K."/>
            <person name="Tucker A."/>
            <person name="Oakley T.H."/>
            <person name="Tokishita S."/>
            <person name="Aerts A."/>
            <person name="Arnold G.J."/>
            <person name="Basu M.K."/>
            <person name="Bauer D.J."/>
            <person name="Caceres C.E."/>
            <person name="Carmel L."/>
            <person name="Casola C."/>
            <person name="Choi J.H."/>
            <person name="Detter J.C."/>
            <person name="Dong Q."/>
            <person name="Dusheyko S."/>
            <person name="Eads B.D."/>
            <person name="Frohlich T."/>
            <person name="Geiler-Samerotte K.A."/>
            <person name="Gerlach D."/>
            <person name="Hatcher P."/>
            <person name="Jogdeo S."/>
            <person name="Krijgsveld J."/>
            <person name="Kriventseva E.V."/>
            <person name="Kultz D."/>
            <person name="Laforsch C."/>
            <person name="Lindquist E."/>
            <person name="Lopez J."/>
            <person name="Manak J.R."/>
            <person name="Muller J."/>
            <person name="Pangilinan J."/>
            <person name="Patwardhan R.P."/>
            <person name="Pitluck S."/>
            <person name="Pritham E.J."/>
            <person name="Rechtsteiner A."/>
            <person name="Rho M."/>
            <person name="Rogozin I.B."/>
            <person name="Sakarya O."/>
            <person name="Salamov A."/>
            <person name="Schaack S."/>
            <person name="Shapiro H."/>
            <person name="Shiga Y."/>
            <person name="Skalitzky C."/>
            <person name="Smith Z."/>
            <person name="Souvorov A."/>
            <person name="Sung W."/>
            <person name="Tang Z."/>
            <person name="Tsuchiya D."/>
            <person name="Tu H."/>
            <person name="Vos H."/>
            <person name="Wang M."/>
            <person name="Wolf Y.I."/>
            <person name="Yamagata H."/>
            <person name="Yamada T."/>
            <person name="Ye Y."/>
            <person name="Shaw J.R."/>
            <person name="Andrews J."/>
            <person name="Crease T.J."/>
            <person name="Tang H."/>
            <person name="Lucas S.M."/>
            <person name="Robertson H.M."/>
            <person name="Bork P."/>
            <person name="Koonin E.V."/>
            <person name="Zdobnov E.M."/>
            <person name="Grigoriev I.V."/>
            <person name="Lynch M."/>
            <person name="Boore J.L."/>
        </authorList>
    </citation>
    <scope>NUCLEOTIDE SEQUENCE [LARGE SCALE GENOMIC DNA]</scope>
</reference>
<dbReference type="Proteomes" id="UP000000305">
    <property type="component" value="Unassembled WGS sequence"/>
</dbReference>
<evidence type="ECO:0000313" key="2">
    <source>
        <dbReference type="EMBL" id="EFX80545.1"/>
    </source>
</evidence>
<gene>
    <name evidence="2" type="ORF">DAPPUDRAFT_243576</name>
</gene>
<dbReference type="OrthoDB" id="10400677at2759"/>
<evidence type="ECO:0000313" key="3">
    <source>
        <dbReference type="Proteomes" id="UP000000305"/>
    </source>
</evidence>
<accession>E9GJ52</accession>
<dbReference type="KEGG" id="dpx:DAPPUDRAFT_243576"/>
<dbReference type="InParanoid" id="E9GJ52"/>
<feature type="compositionally biased region" description="Polar residues" evidence="1">
    <location>
        <begin position="58"/>
        <end position="69"/>
    </location>
</feature>
<keyword evidence="3" id="KW-1185">Reference proteome</keyword>
<sequence length="237" mass="26038">MHTLQVSLLFSKSARQTYFALSALILAVCVQPDNHPPINSANSNSNRNVTTNNNDDSLSQVFGNQNAEDPNQFPCPDGQPCARNKSLSTEGGESILAKSALETAEEGTEDMAVETISEITFSRTGKRWTIRRILKSKDVPKPVCGHVQKDVRGTFKNGLGKAGTEVVALLTKTSFSRNEKSRTLKTLGQARIDLQDTFDQFGKRWVCLYLTSGTVSILLRMLLAPFLSKPIQHSPLV</sequence>
<dbReference type="AlphaFoldDB" id="E9GJ52"/>
<proteinExistence type="predicted"/>
<name>E9GJ52_DAPPU</name>
<dbReference type="PANTHER" id="PTHR34261">
    <property type="entry name" value="APC REGULATOR OF WNT-SIGNALING PATHWAY-RELATED"/>
    <property type="match status" value="1"/>
</dbReference>
<feature type="compositionally biased region" description="Low complexity" evidence="1">
    <location>
        <begin position="39"/>
        <end position="57"/>
    </location>
</feature>
<dbReference type="InterPro" id="IPR053358">
    <property type="entry name" value="Diff-assoc_signaling"/>
</dbReference>